<dbReference type="InterPro" id="IPR027417">
    <property type="entry name" value="P-loop_NTPase"/>
</dbReference>
<dbReference type="STRING" id="671143.DAMO_0904"/>
<dbReference type="SUPFAM" id="SSF53795">
    <property type="entry name" value="PEP carboxykinase-like"/>
    <property type="match status" value="1"/>
</dbReference>
<protein>
    <recommendedName>
        <fullName evidence="3">HPr kinase</fullName>
    </recommendedName>
</protein>
<dbReference type="AlphaFoldDB" id="D5MM79"/>
<gene>
    <name evidence="1" type="ORF">DAMO_0904</name>
</gene>
<dbReference type="EMBL" id="FP565575">
    <property type="protein sequence ID" value="CBE67965.1"/>
    <property type="molecule type" value="Genomic_DNA"/>
</dbReference>
<accession>D5MM79</accession>
<evidence type="ECO:0008006" key="3">
    <source>
        <dbReference type="Google" id="ProtNLM"/>
    </source>
</evidence>
<dbReference type="HOGENOM" id="CLU_800983_0_0_0"/>
<evidence type="ECO:0000313" key="1">
    <source>
        <dbReference type="EMBL" id="CBE67965.1"/>
    </source>
</evidence>
<dbReference type="eggNOG" id="COG1493">
    <property type="taxonomic scope" value="Bacteria"/>
</dbReference>
<dbReference type="Gene3D" id="3.40.50.300">
    <property type="entry name" value="P-loop containing nucleotide triphosphate hydrolases"/>
    <property type="match status" value="1"/>
</dbReference>
<evidence type="ECO:0000313" key="2">
    <source>
        <dbReference type="Proteomes" id="UP000006898"/>
    </source>
</evidence>
<dbReference type="Proteomes" id="UP000006898">
    <property type="component" value="Chromosome"/>
</dbReference>
<proteinExistence type="predicted"/>
<name>D5MM79_METO1</name>
<sequence length="336" mass="37160">MITQTFSIYGIDVQVDADIPLLAAGIDGLLRRFSRHPATDSRPLRFVYERSGKVADPLSHKASDGDGSLLFSTSRENAFDLAGRLGIDWDVYARDGGFLLDYHRHGRLWLDTAGGRLEGSLAEPLDLHYALLSSIFFFFPFAQLLARRGLHVVHAAAMERNERGVLIPGMSGSGKSTCCVSLMRAGYRCLSDDKPFLRQNGSGVELLPFPEMIDVTDQSVAFFPELNRAASDLESGYRKKRFCAETLYPGSVADAVTPSVILFPEISGEPTSRVEALSKAKALQALLPHSLLCFDREISARHFDLLARLVETTASYRLYFGRDVLDLPTLVDQLLQ</sequence>
<organism evidence="1 2">
    <name type="scientific">Methylomirabilis oxygeniifera</name>
    <dbReference type="NCBI Taxonomy" id="671143"/>
    <lineage>
        <taxon>Bacteria</taxon>
        <taxon>Candidatus Methylomirabilota</taxon>
        <taxon>Candidatus Methylomirabilia</taxon>
        <taxon>Candidatus Methylomirabilales</taxon>
        <taxon>Candidatus Methylomirabilaceae</taxon>
        <taxon>Candidatus Methylomirabilis</taxon>
    </lineage>
</organism>
<dbReference type="KEGG" id="mox:DAMO_0904"/>
<reference evidence="1 2" key="1">
    <citation type="journal article" date="2010" name="Nature">
        <title>Nitrite-driven anaerobic methane oxidation by oxygenic bacteria.</title>
        <authorList>
            <person name="Ettwig K.F."/>
            <person name="Butler M.K."/>
            <person name="Le Paslier D."/>
            <person name="Pelletier E."/>
            <person name="Mangenot S."/>
            <person name="Kuypers M.M.M."/>
            <person name="Schreiber F."/>
            <person name="Dutilh B.E."/>
            <person name="Zedelius J."/>
            <person name="de Beer D."/>
            <person name="Gloerich J."/>
            <person name="Wessels H.J.C.T."/>
            <person name="van Allen T."/>
            <person name="Luesken F."/>
            <person name="Wu M."/>
            <person name="van de Pas-Schoonen K.T."/>
            <person name="Op den Camp H.J.M."/>
            <person name="Janssen-Megens E.M."/>
            <person name="Francoijs K-J."/>
            <person name="Stunnenberg H."/>
            <person name="Weissenbach J."/>
            <person name="Jetten M.S.M."/>
            <person name="Strous M."/>
        </authorList>
    </citation>
    <scope>NUCLEOTIDE SEQUENCE [LARGE SCALE GENOMIC DNA]</scope>
</reference>